<comment type="caution">
    <text evidence="1">The sequence shown here is derived from an EMBL/GenBank/DDBJ whole genome shotgun (WGS) entry which is preliminary data.</text>
</comment>
<protein>
    <submittedName>
        <fullName evidence="1">Uncharacterized protein</fullName>
    </submittedName>
</protein>
<dbReference type="Proteomes" id="UP000287651">
    <property type="component" value="Unassembled WGS sequence"/>
</dbReference>
<gene>
    <name evidence="1" type="ORF">B296_00027653</name>
</gene>
<dbReference type="EMBL" id="AMZH03003305">
    <property type="protein sequence ID" value="RRT72738.1"/>
    <property type="molecule type" value="Genomic_DNA"/>
</dbReference>
<dbReference type="AlphaFoldDB" id="A0A427A941"/>
<proteinExistence type="predicted"/>
<name>A0A427A941_ENSVE</name>
<reference evidence="1 2" key="1">
    <citation type="journal article" date="2014" name="Agronomy (Basel)">
        <title>A Draft Genome Sequence for Ensete ventricosum, the Drought-Tolerant Tree Against Hunger.</title>
        <authorList>
            <person name="Harrison J."/>
            <person name="Moore K.A."/>
            <person name="Paszkiewicz K."/>
            <person name="Jones T."/>
            <person name="Grant M."/>
            <person name="Ambacheew D."/>
            <person name="Muzemil S."/>
            <person name="Studholme D.J."/>
        </authorList>
    </citation>
    <scope>NUCLEOTIDE SEQUENCE [LARGE SCALE GENOMIC DNA]</scope>
</reference>
<evidence type="ECO:0000313" key="2">
    <source>
        <dbReference type="Proteomes" id="UP000287651"/>
    </source>
</evidence>
<evidence type="ECO:0000313" key="1">
    <source>
        <dbReference type="EMBL" id="RRT72738.1"/>
    </source>
</evidence>
<dbReference type="Pfam" id="PF03134">
    <property type="entry name" value="TB2_DP1_HVA22"/>
    <property type="match status" value="1"/>
</dbReference>
<organism evidence="1 2">
    <name type="scientific">Ensete ventricosum</name>
    <name type="common">Abyssinian banana</name>
    <name type="synonym">Musa ensete</name>
    <dbReference type="NCBI Taxonomy" id="4639"/>
    <lineage>
        <taxon>Eukaryota</taxon>
        <taxon>Viridiplantae</taxon>
        <taxon>Streptophyta</taxon>
        <taxon>Embryophyta</taxon>
        <taxon>Tracheophyta</taxon>
        <taxon>Spermatophyta</taxon>
        <taxon>Magnoliopsida</taxon>
        <taxon>Liliopsida</taxon>
        <taxon>Zingiberales</taxon>
        <taxon>Musaceae</taxon>
        <taxon>Ensete</taxon>
    </lineage>
</organism>
<accession>A0A427A941</accession>
<dbReference type="InterPro" id="IPR004345">
    <property type="entry name" value="TB2_DP1_HVA22"/>
</dbReference>
<sequence>MVTTEDIGLTVYGSFSLVESLSDKFLYWCPCYYHIKFAFLVWLQLPSGYVSKSALVLIQPGGMQQGVGPRSVGRNVIWGGGIVASVVGEEKFVSNHQGEIQLVKAVVLRCAMTGKNTLRFFTLLFLCT</sequence>